<dbReference type="GO" id="GO:0006508">
    <property type="term" value="P:proteolysis"/>
    <property type="evidence" value="ECO:0007669"/>
    <property type="project" value="UniProtKB-KW"/>
</dbReference>
<gene>
    <name evidence="4" type="ORF">EDD79_100337</name>
</gene>
<comment type="catalytic activity">
    <reaction evidence="2">
        <text>Hydrolysis of proteins in presence of ATP.</text>
        <dbReference type="EC" id="3.4.21.53"/>
    </reaction>
</comment>
<evidence type="ECO:0000313" key="4">
    <source>
        <dbReference type="EMBL" id="TCQ06612.1"/>
    </source>
</evidence>
<dbReference type="Pfam" id="PF05362">
    <property type="entry name" value="Lon_C"/>
    <property type="match status" value="1"/>
</dbReference>
<protein>
    <recommendedName>
        <fullName evidence="2">endopeptidase La</fullName>
        <ecNumber evidence="2">3.4.21.53</ecNumber>
    </recommendedName>
</protein>
<comment type="similarity">
    <text evidence="2">Belongs to the peptidase S16 family.</text>
</comment>
<dbReference type="PRINTS" id="PR00830">
    <property type="entry name" value="ENDOLAPTASE"/>
</dbReference>
<feature type="domain" description="Lon proteolytic" evidence="3">
    <location>
        <begin position="565"/>
        <end position="760"/>
    </location>
</feature>
<dbReference type="Pfam" id="PF13654">
    <property type="entry name" value="AAA_32"/>
    <property type="match status" value="1"/>
</dbReference>
<dbReference type="InterPro" id="IPR014721">
    <property type="entry name" value="Ribsml_uS5_D2-typ_fold_subgr"/>
</dbReference>
<dbReference type="InterPro" id="IPR008269">
    <property type="entry name" value="Lon_proteolytic"/>
</dbReference>
<feature type="active site" evidence="2">
    <location>
        <position position="698"/>
    </location>
</feature>
<dbReference type="InterPro" id="IPR046844">
    <property type="entry name" value="Lon-like_helical"/>
</dbReference>
<dbReference type="GO" id="GO:0030163">
    <property type="term" value="P:protein catabolic process"/>
    <property type="evidence" value="ECO:0007669"/>
    <property type="project" value="InterPro"/>
</dbReference>
<sequence>MNKFRLEENQLTSSCPVSSFDFKTTADLEPLNGIIGQDRAVDALQFGLSIDKKGYNIYISGLTGTGRSSYAKSITQSRAEQVEIPSDYIYVCNFKQPDKPYAIRMRTGQGASFKNDLELAIEQLGEEIPDKFEGTEYETNKANIFKHYQSQIMELKRKLNEIAMSYRFVFKETEQGLVTLPLKDNKIMTQEDYNSLTHEEIEELKSNSEKLNIITIDFLTQLRNIEEESKATIQALDENIGRDVVNIKIEHLVNKYKDNESIVKYLQELTEDIINHINYFKYDNEKTDAEKLMLQIKKEEEFFSRYKVNLFVNNDELKHAPIIYETNPTYYNLFGSIEYRNEMGVLRTDFTQIKPGSIHMANGGFLVIQIKDILSQPYSWETLKRVLITGMSNIENINSKGGYVVTSTLKPQSIPIKLKVILVGDAYIYQMLYNLDEDYRKLFKIMADFDVEMDRNDENILKMAQFIATHCKEVNLLEFDKSAICKVIEFSSRLAGHKNKLSSQFNQIVEILYEADAWAKLENAKIITEKYVQKAIKQKVYRNSKYEEKLNEMYEEETLLIDVEGQKIGQINGLAVMGTGQHQFGKPNRITVSTYKGKAGIISIEREVEKSGSIHDKGVLILSGYLGQKYAQEEALSLTVSISFEQNYSLIDGDSASSTELYAILSSIAQVPIDQGIAVTGSINQKGEIQPIGGVNEKIEGFFDICKIKGFNGKQGVIIPKQNVSNLMLKEEVIDAVRKGEFHIYAVGHVDEGIEILTKMPAGEKNKRGQYPKGTLNYLIQKRLKNLVKTNKKEEEKEID</sequence>
<dbReference type="AlphaFoldDB" id="A0A4R2TUN3"/>
<dbReference type="SUPFAM" id="SSF54211">
    <property type="entry name" value="Ribosomal protein S5 domain 2-like"/>
    <property type="match status" value="1"/>
</dbReference>
<evidence type="ECO:0000256" key="1">
    <source>
        <dbReference type="ARBA" id="ARBA00022670"/>
    </source>
</evidence>
<evidence type="ECO:0000256" key="2">
    <source>
        <dbReference type="PROSITE-ProRule" id="PRU01122"/>
    </source>
</evidence>
<reference evidence="4 5" key="1">
    <citation type="submission" date="2019-03" db="EMBL/GenBank/DDBJ databases">
        <title>Genomic Encyclopedia of Type Strains, Phase IV (KMG-IV): sequencing the most valuable type-strain genomes for metagenomic binning, comparative biology and taxonomic classification.</title>
        <authorList>
            <person name="Goeker M."/>
        </authorList>
    </citation>
    <scope>NUCLEOTIDE SEQUENCE [LARGE SCALE GENOMIC DNA]</scope>
    <source>
        <strain evidence="4 5">DSM 100013</strain>
    </source>
</reference>
<keyword evidence="2" id="KW-0378">Hydrolase</keyword>
<name>A0A4R2TUN3_9FIRM</name>
<dbReference type="InterPro" id="IPR027065">
    <property type="entry name" value="Lon_Prtase"/>
</dbReference>
<dbReference type="Pfam" id="PF20437">
    <property type="entry name" value="LonC_helical"/>
    <property type="match status" value="1"/>
</dbReference>
<dbReference type="Gene3D" id="1.10.8.60">
    <property type="match status" value="1"/>
</dbReference>
<dbReference type="PROSITE" id="PS51786">
    <property type="entry name" value="LON_PROTEOLYTIC"/>
    <property type="match status" value="1"/>
</dbReference>
<organism evidence="4 5">
    <name type="scientific">Serpentinicella alkaliphila</name>
    <dbReference type="NCBI Taxonomy" id="1734049"/>
    <lineage>
        <taxon>Bacteria</taxon>
        <taxon>Bacillati</taxon>
        <taxon>Bacillota</taxon>
        <taxon>Clostridia</taxon>
        <taxon>Peptostreptococcales</taxon>
        <taxon>Natronincolaceae</taxon>
        <taxon>Serpentinicella</taxon>
    </lineage>
</organism>
<dbReference type="RefSeq" id="WP_132847495.1">
    <property type="nucleotide sequence ID" value="NZ_CP058648.1"/>
</dbReference>
<dbReference type="OrthoDB" id="9758568at2"/>
<dbReference type="Gene3D" id="3.30.230.10">
    <property type="match status" value="1"/>
</dbReference>
<dbReference type="GO" id="GO:0004176">
    <property type="term" value="F:ATP-dependent peptidase activity"/>
    <property type="evidence" value="ECO:0007669"/>
    <property type="project" value="UniProtKB-UniRule"/>
</dbReference>
<dbReference type="SUPFAM" id="SSF52540">
    <property type="entry name" value="P-loop containing nucleoside triphosphate hydrolases"/>
    <property type="match status" value="1"/>
</dbReference>
<dbReference type="Gene3D" id="3.40.50.300">
    <property type="entry name" value="P-loop containing nucleotide triphosphate hydrolases"/>
    <property type="match status" value="2"/>
</dbReference>
<dbReference type="GO" id="GO:0005524">
    <property type="term" value="F:ATP binding"/>
    <property type="evidence" value="ECO:0007669"/>
    <property type="project" value="InterPro"/>
</dbReference>
<dbReference type="Proteomes" id="UP000295504">
    <property type="component" value="Unassembled WGS sequence"/>
</dbReference>
<dbReference type="InterPro" id="IPR046843">
    <property type="entry name" value="LonB_AAA-LID"/>
</dbReference>
<comment type="caution">
    <text evidence="4">The sequence shown here is derived from an EMBL/GenBank/DDBJ whole genome shotgun (WGS) entry which is preliminary data.</text>
</comment>
<keyword evidence="5" id="KW-1185">Reference proteome</keyword>
<evidence type="ECO:0000259" key="3">
    <source>
        <dbReference type="PROSITE" id="PS51786"/>
    </source>
</evidence>
<dbReference type="InterPro" id="IPR020568">
    <property type="entry name" value="Ribosomal_Su5_D2-typ_SF"/>
</dbReference>
<dbReference type="EC" id="3.4.21.53" evidence="2"/>
<dbReference type="PANTHER" id="PTHR10046">
    <property type="entry name" value="ATP DEPENDENT LON PROTEASE FAMILY MEMBER"/>
    <property type="match status" value="1"/>
</dbReference>
<keyword evidence="2" id="KW-0720">Serine protease</keyword>
<dbReference type="InterPro" id="IPR041699">
    <property type="entry name" value="AAA_32"/>
</dbReference>
<dbReference type="InterPro" id="IPR027417">
    <property type="entry name" value="P-loop_NTPase"/>
</dbReference>
<dbReference type="EMBL" id="SLYC01000003">
    <property type="protein sequence ID" value="TCQ06612.1"/>
    <property type="molecule type" value="Genomic_DNA"/>
</dbReference>
<evidence type="ECO:0000313" key="5">
    <source>
        <dbReference type="Proteomes" id="UP000295504"/>
    </source>
</evidence>
<accession>A0A4R2TUN3</accession>
<keyword evidence="1 2" id="KW-0645">Protease</keyword>
<dbReference type="GO" id="GO:0004252">
    <property type="term" value="F:serine-type endopeptidase activity"/>
    <property type="evidence" value="ECO:0007669"/>
    <property type="project" value="UniProtKB-UniRule"/>
</dbReference>
<proteinExistence type="inferred from homology"/>
<dbReference type="Pfam" id="PF20436">
    <property type="entry name" value="LonB_AAA-LID"/>
    <property type="match status" value="1"/>
</dbReference>
<feature type="active site" evidence="2">
    <location>
        <position position="655"/>
    </location>
</feature>